<dbReference type="OrthoDB" id="4074965at2759"/>
<feature type="transmembrane region" description="Helical" evidence="1">
    <location>
        <begin position="132"/>
        <end position="154"/>
    </location>
</feature>
<dbReference type="EMBL" id="CABVLU010000002">
    <property type="protein sequence ID" value="VVT50634.1"/>
    <property type="molecule type" value="Genomic_DNA"/>
</dbReference>
<name>A0A5E8BG56_9ASCO</name>
<keyword evidence="3" id="KW-1185">Reference proteome</keyword>
<dbReference type="PANTHER" id="PTHR39608">
    <property type="entry name" value="INTEGRAL MEMBRANE PROTEIN (AFU_ORTHOLOGUE AFUA_5G08640)"/>
    <property type="match status" value="1"/>
</dbReference>
<dbReference type="GeneID" id="43581647"/>
<dbReference type="Proteomes" id="UP000398389">
    <property type="component" value="Unassembled WGS sequence"/>
</dbReference>
<accession>A0A5E8BG56</accession>
<gene>
    <name evidence="2" type="ORF">SAPINGB_P002829</name>
</gene>
<dbReference type="PANTHER" id="PTHR39608:SF1">
    <property type="entry name" value="INTEGRAL MEMBRANE PROTEIN (AFU_ORTHOLOGUE AFUA_5G08640)"/>
    <property type="match status" value="1"/>
</dbReference>
<dbReference type="RefSeq" id="XP_031853438.1">
    <property type="nucleotide sequence ID" value="XM_031997547.1"/>
</dbReference>
<evidence type="ECO:0000313" key="2">
    <source>
        <dbReference type="EMBL" id="VVT50634.1"/>
    </source>
</evidence>
<feature type="transmembrane region" description="Helical" evidence="1">
    <location>
        <begin position="82"/>
        <end position="103"/>
    </location>
</feature>
<evidence type="ECO:0000313" key="3">
    <source>
        <dbReference type="Proteomes" id="UP000398389"/>
    </source>
</evidence>
<evidence type="ECO:0000256" key="1">
    <source>
        <dbReference type="SAM" id="Phobius"/>
    </source>
</evidence>
<keyword evidence="1" id="KW-0472">Membrane</keyword>
<organism evidence="2 3">
    <name type="scientific">Magnusiomyces paraingens</name>
    <dbReference type="NCBI Taxonomy" id="2606893"/>
    <lineage>
        <taxon>Eukaryota</taxon>
        <taxon>Fungi</taxon>
        <taxon>Dikarya</taxon>
        <taxon>Ascomycota</taxon>
        <taxon>Saccharomycotina</taxon>
        <taxon>Dipodascomycetes</taxon>
        <taxon>Dipodascales</taxon>
        <taxon>Dipodascaceae</taxon>
        <taxon>Magnusiomyces</taxon>
    </lineage>
</organism>
<keyword evidence="1" id="KW-1133">Transmembrane helix</keyword>
<proteinExistence type="predicted"/>
<protein>
    <recommendedName>
        <fullName evidence="4">MARVEL domain-containing protein</fullName>
    </recommendedName>
</protein>
<feature type="transmembrane region" description="Helical" evidence="1">
    <location>
        <begin position="20"/>
        <end position="43"/>
    </location>
</feature>
<keyword evidence="1" id="KW-0812">Transmembrane</keyword>
<feature type="transmembrane region" description="Helical" evidence="1">
    <location>
        <begin position="55"/>
        <end position="75"/>
    </location>
</feature>
<sequence>MSVRETLKIRRVESLATSNILLILVRFSQIFFAGVILGIMASYIKTQRKAHETVYRSYVFALCVPVFSLTTQIIYCLEYERILYFLWDFAIGLGYLVSMFWLYDKVEDYLICRWGSFNPFGSDWCPQTRSVIVAQIIQASLWAATAAYGFYGVYKTKKDILKVL</sequence>
<reference evidence="2 3" key="1">
    <citation type="submission" date="2019-09" db="EMBL/GenBank/DDBJ databases">
        <authorList>
            <person name="Brejova B."/>
        </authorList>
    </citation>
    <scope>NUCLEOTIDE SEQUENCE [LARGE SCALE GENOMIC DNA]</scope>
</reference>
<evidence type="ECO:0008006" key="4">
    <source>
        <dbReference type="Google" id="ProtNLM"/>
    </source>
</evidence>
<dbReference type="AlphaFoldDB" id="A0A5E8BG56"/>